<organism evidence="1 2">
    <name type="scientific">Devosia subaequoris</name>
    <dbReference type="NCBI Taxonomy" id="395930"/>
    <lineage>
        <taxon>Bacteria</taxon>
        <taxon>Pseudomonadati</taxon>
        <taxon>Pseudomonadota</taxon>
        <taxon>Alphaproteobacteria</taxon>
        <taxon>Hyphomicrobiales</taxon>
        <taxon>Devosiaceae</taxon>
        <taxon>Devosia</taxon>
    </lineage>
</organism>
<proteinExistence type="predicted"/>
<evidence type="ECO:0000313" key="1">
    <source>
        <dbReference type="EMBL" id="MBB4051368.1"/>
    </source>
</evidence>
<sequence length="66" mass="7451">MWNMRRKIDASVFPRLSVTYLTPVAGRTRGYGGAAKISYMSGSYGVQTTARRLEQSQLARPVVWKQ</sequence>
<reference evidence="1 2" key="1">
    <citation type="submission" date="2020-08" db="EMBL/GenBank/DDBJ databases">
        <title>Genomic Encyclopedia of Type Strains, Phase IV (KMG-IV): sequencing the most valuable type-strain genomes for metagenomic binning, comparative biology and taxonomic classification.</title>
        <authorList>
            <person name="Goeker M."/>
        </authorList>
    </citation>
    <scope>NUCLEOTIDE SEQUENCE [LARGE SCALE GENOMIC DNA]</scope>
    <source>
        <strain evidence="1 2">DSM 23447</strain>
    </source>
</reference>
<dbReference type="EMBL" id="JACIEW010000002">
    <property type="protein sequence ID" value="MBB4051368.1"/>
    <property type="molecule type" value="Genomic_DNA"/>
</dbReference>
<gene>
    <name evidence="1" type="ORF">GGR20_001004</name>
</gene>
<protein>
    <submittedName>
        <fullName evidence="1">Uncharacterized protein</fullName>
    </submittedName>
</protein>
<name>A0A7W6IKQ9_9HYPH</name>
<dbReference type="AlphaFoldDB" id="A0A7W6IKQ9"/>
<evidence type="ECO:0000313" key="2">
    <source>
        <dbReference type="Proteomes" id="UP000547011"/>
    </source>
</evidence>
<keyword evidence="2" id="KW-1185">Reference proteome</keyword>
<accession>A0A7W6IKQ9</accession>
<dbReference type="Proteomes" id="UP000547011">
    <property type="component" value="Unassembled WGS sequence"/>
</dbReference>
<comment type="caution">
    <text evidence="1">The sequence shown here is derived from an EMBL/GenBank/DDBJ whole genome shotgun (WGS) entry which is preliminary data.</text>
</comment>